<evidence type="ECO:0000256" key="6">
    <source>
        <dbReference type="ARBA" id="ARBA00022723"/>
    </source>
</evidence>
<dbReference type="SMART" id="SM00486">
    <property type="entry name" value="POLBc"/>
    <property type="match status" value="1"/>
</dbReference>
<evidence type="ECO:0000256" key="10">
    <source>
        <dbReference type="ARBA" id="ARBA00023125"/>
    </source>
</evidence>
<dbReference type="PANTHER" id="PTHR45861:SF1">
    <property type="entry name" value="DNA POLYMERASE ALPHA CATALYTIC SUBUNIT"/>
    <property type="match status" value="1"/>
</dbReference>
<evidence type="ECO:0000259" key="14">
    <source>
        <dbReference type="Pfam" id="PF00136"/>
    </source>
</evidence>
<dbReference type="GO" id="GO:0006281">
    <property type="term" value="P:DNA repair"/>
    <property type="evidence" value="ECO:0007669"/>
    <property type="project" value="UniProtKB-ARBA"/>
</dbReference>
<evidence type="ECO:0000256" key="9">
    <source>
        <dbReference type="ARBA" id="ARBA00022932"/>
    </source>
</evidence>
<gene>
    <name evidence="18" type="ORF">BDV98DRAFT_561504</name>
</gene>
<dbReference type="Pfam" id="PF03104">
    <property type="entry name" value="DNA_pol_B_exo1"/>
    <property type="match status" value="1"/>
</dbReference>
<dbReference type="PROSITE" id="PS00116">
    <property type="entry name" value="DNA_POLYMERASE_B"/>
    <property type="match status" value="1"/>
</dbReference>
<dbReference type="InterPro" id="IPR023211">
    <property type="entry name" value="DNA_pol_palm_dom_sf"/>
</dbReference>
<dbReference type="GO" id="GO:0008270">
    <property type="term" value="F:zinc ion binding"/>
    <property type="evidence" value="ECO:0007669"/>
    <property type="project" value="UniProtKB-KW"/>
</dbReference>
<dbReference type="GO" id="GO:0003682">
    <property type="term" value="F:chromatin binding"/>
    <property type="evidence" value="ECO:0007669"/>
    <property type="project" value="TreeGrafter"/>
</dbReference>
<feature type="domain" description="DNA polymerase alpha catalytic subunit N-terminal" evidence="17">
    <location>
        <begin position="13"/>
        <end position="75"/>
    </location>
</feature>
<sequence length="1453" mass="163716">MSRADAQSKLEKLAELKRARAGGKRTWEDKGGGDLYYEVSEEQYRSIVKGRLQRDDFIVDDGADGYVDNGMEEDWGAPQESDDDSEEERRRRKAKNKAKESAKKTKKPRAKSPVIEETDISAYRPVVSAEQEEQFLADILGELDAPAIEAPQSSTFSRVRKRKPSFDYESSSPPPQARNAPFRYQDDSLSDGFDLPGNDGFDVDDMLMSPKKKLKTSGAASTPITPAIERMATMDVQSDASFDDIDMSAFDDFSDVDDKDVKPKIKREGMDDIKPLFKLQSKPVKTEPDKPGWLSVYDQLSVASSESFGPSAKASSSTLPASKISALEPDGSLRFFWLDYLEDSGKVYFIGKLKDKNSGTWVSCTITVEGIQRNVFFLPRKRMVEEDDEGELVETDKEPTKDEVFQDLELMRKQLQIKSFRSKFVKRKYAFGIEEVPRGEAEYVKVVYDYSEKQIPDNACSPSILRVFGTNTSAFELLVIKRQIKGPCWLQIQNPVIDNKGVSWCKLEATVTDPKDIRPFAETDHEAPKEVPPLTVMSLSVRSVMNHKENNREIVCCTGRLWQNLNLDDTTPPEKLPCTVNTFVRPLGQFPPKFEETARANSKGCISPVANERMLLNSLLMTIYKADPDVIVGHEFLGVSLDILLNRMKALKADHWSRIGRIRRLKWPNIGKQGSNLRFLNGRLLCDLASDGAKGMISSNTWSLTEMCATHLKSERQDMDPDDTAGYFDTAVSSPERLMTFVRHCELDAHYQMAIASEVQILQLTKQLTSIAGNSWNKTLNGGRAERNEYILLHEFHKLKYICPDKQWGKKQQNLVKLESQENDPEAAKVVVGAKGRRDKYKGGLVFDPKRGLWDKFILVMDFNSLYPSIIQEYNIDFTTVESSEVINEEGEEKIPDPPGAEYAEGVLPRLIATLVNQRKEVKRLMVQKGANPARVSQWNIKQQALKLTANSMYGCLGFEYSRFFARPLAALTTFKGREILTHTKELAESLGLDVIYGDTDSVFVNSGVTDLAEALKISAEFKKAVNNQYKLLEIDLDGVFARLLLLQKKKYAAIKVEKENKTSTEIKGLDMKRREYCALSKNVSQYVLEQILSGEAAEIVVENIHEYLSTISQNVRDGQVKVDDFIVFKRLGKDPDAYPDAKSQPHVQVALRMKARGASARNGDIIPYIFCIAEGEESAKSAQADRAKHPDELKKAGSGLKIDYTHYLSNQVLPPIERLCEPIEGTDRSRLADCLGLDPSRYRTSSSTNEFDEQAFAMLDSQMPDKEKFRDAKAFVVKCPKCQTQRAWEPMGIRDENAMLLAAGPTCPTCSAPLMFPSLQAQFERQAREHIGRYYERWTICMDTTCGYRSRQQSVYGRRCLRVGCSSTVKLEYTDTELYNQLRYFAYLFDPEKALKAAQGTSKLDEISTLVKQNEGFLGAMIGSAEKYLEQCARRWVNLGGIFGGMSALSLS</sequence>
<dbReference type="GO" id="GO:1902975">
    <property type="term" value="P:mitotic DNA replication initiation"/>
    <property type="evidence" value="ECO:0007669"/>
    <property type="project" value="InterPro"/>
</dbReference>
<dbReference type="GO" id="GO:0003697">
    <property type="term" value="F:single-stranded DNA binding"/>
    <property type="evidence" value="ECO:0007669"/>
    <property type="project" value="TreeGrafter"/>
</dbReference>
<feature type="domain" description="DNA-directed DNA polymerase family B multifunctional" evidence="14">
    <location>
        <begin position="775"/>
        <end position="1224"/>
    </location>
</feature>
<keyword evidence="10 12" id="KW-0238">DNA-binding</keyword>
<dbReference type="Gene3D" id="2.40.50.730">
    <property type="match status" value="1"/>
</dbReference>
<dbReference type="Gene3D" id="3.90.1600.10">
    <property type="entry name" value="Palm domain of DNA polymerase"/>
    <property type="match status" value="2"/>
</dbReference>
<keyword evidence="9 12" id="KW-0239">DNA-directed DNA polymerase</keyword>
<dbReference type="InterPro" id="IPR015088">
    <property type="entry name" value="Znf_DNA-dir_DNA_pol_B_alpha"/>
</dbReference>
<feature type="domain" description="DNA-directed DNA polymerase family B exonuclease" evidence="15">
    <location>
        <begin position="466"/>
        <end position="706"/>
    </location>
</feature>
<evidence type="ECO:0000259" key="16">
    <source>
        <dbReference type="Pfam" id="PF08996"/>
    </source>
</evidence>
<dbReference type="Pfam" id="PF12254">
    <property type="entry name" value="DNA_pol_alpha_N"/>
    <property type="match status" value="1"/>
</dbReference>
<comment type="similarity">
    <text evidence="2 12">Belongs to the DNA polymerase type-B family.</text>
</comment>
<organism evidence="18 19">
    <name type="scientific">Pterulicium gracile</name>
    <dbReference type="NCBI Taxonomy" id="1884261"/>
    <lineage>
        <taxon>Eukaryota</taxon>
        <taxon>Fungi</taxon>
        <taxon>Dikarya</taxon>
        <taxon>Basidiomycota</taxon>
        <taxon>Agaricomycotina</taxon>
        <taxon>Agaricomycetes</taxon>
        <taxon>Agaricomycetidae</taxon>
        <taxon>Agaricales</taxon>
        <taxon>Pleurotineae</taxon>
        <taxon>Pterulaceae</taxon>
        <taxon>Pterulicium</taxon>
    </lineage>
</organism>
<evidence type="ECO:0000256" key="1">
    <source>
        <dbReference type="ARBA" id="ARBA00004123"/>
    </source>
</evidence>
<dbReference type="InterPro" id="IPR043502">
    <property type="entry name" value="DNA/RNA_pol_sf"/>
</dbReference>
<dbReference type="InterPro" id="IPR042087">
    <property type="entry name" value="DNA_pol_B_thumb"/>
</dbReference>
<keyword evidence="3 12" id="KW-0808">Transferase</keyword>
<feature type="domain" description="Zinc finger DNA-directed DNA polymerase family B alpha" evidence="16">
    <location>
        <begin position="1262"/>
        <end position="1444"/>
    </location>
</feature>
<evidence type="ECO:0000256" key="4">
    <source>
        <dbReference type="ARBA" id="ARBA00022695"/>
    </source>
</evidence>
<dbReference type="Gene3D" id="3.30.420.10">
    <property type="entry name" value="Ribonuclease H-like superfamily/Ribonuclease H"/>
    <property type="match status" value="1"/>
</dbReference>
<dbReference type="FunFam" id="1.10.132.60:FF:000004">
    <property type="entry name" value="DNA polymerase"/>
    <property type="match status" value="1"/>
</dbReference>
<dbReference type="Gene3D" id="1.10.132.60">
    <property type="entry name" value="DNA polymerase family B, C-terminal domain"/>
    <property type="match status" value="1"/>
</dbReference>
<keyword evidence="6" id="KW-0479">Metal-binding</keyword>
<dbReference type="PANTHER" id="PTHR45861">
    <property type="entry name" value="DNA POLYMERASE ALPHA CATALYTIC SUBUNIT"/>
    <property type="match status" value="1"/>
</dbReference>
<feature type="region of interest" description="Disordered" evidence="13">
    <location>
        <begin position="59"/>
        <end position="122"/>
    </location>
</feature>
<dbReference type="Proteomes" id="UP000305067">
    <property type="component" value="Unassembled WGS sequence"/>
</dbReference>
<dbReference type="InterPro" id="IPR045846">
    <property type="entry name" value="POLBc_alpha"/>
</dbReference>
<protein>
    <recommendedName>
        <fullName evidence="12">DNA polymerase</fullName>
        <ecNumber evidence="12">2.7.7.7</ecNumber>
    </recommendedName>
</protein>
<name>A0A5C3QX40_9AGAR</name>
<dbReference type="Pfam" id="PF08996">
    <property type="entry name" value="zf-DNA_Pol"/>
    <property type="match status" value="1"/>
</dbReference>
<reference evidence="18 19" key="1">
    <citation type="journal article" date="2019" name="Nat. Ecol. Evol.">
        <title>Megaphylogeny resolves global patterns of mushroom evolution.</title>
        <authorList>
            <person name="Varga T."/>
            <person name="Krizsan K."/>
            <person name="Foldi C."/>
            <person name="Dima B."/>
            <person name="Sanchez-Garcia M."/>
            <person name="Sanchez-Ramirez S."/>
            <person name="Szollosi G.J."/>
            <person name="Szarkandi J.G."/>
            <person name="Papp V."/>
            <person name="Albert L."/>
            <person name="Andreopoulos W."/>
            <person name="Angelini C."/>
            <person name="Antonin V."/>
            <person name="Barry K.W."/>
            <person name="Bougher N.L."/>
            <person name="Buchanan P."/>
            <person name="Buyck B."/>
            <person name="Bense V."/>
            <person name="Catcheside P."/>
            <person name="Chovatia M."/>
            <person name="Cooper J."/>
            <person name="Damon W."/>
            <person name="Desjardin D."/>
            <person name="Finy P."/>
            <person name="Geml J."/>
            <person name="Haridas S."/>
            <person name="Hughes K."/>
            <person name="Justo A."/>
            <person name="Karasinski D."/>
            <person name="Kautmanova I."/>
            <person name="Kiss B."/>
            <person name="Kocsube S."/>
            <person name="Kotiranta H."/>
            <person name="LaButti K.M."/>
            <person name="Lechner B.E."/>
            <person name="Liimatainen K."/>
            <person name="Lipzen A."/>
            <person name="Lukacs Z."/>
            <person name="Mihaltcheva S."/>
            <person name="Morgado L.N."/>
            <person name="Niskanen T."/>
            <person name="Noordeloos M.E."/>
            <person name="Ohm R.A."/>
            <person name="Ortiz-Santana B."/>
            <person name="Ovrebo C."/>
            <person name="Racz N."/>
            <person name="Riley R."/>
            <person name="Savchenko A."/>
            <person name="Shiryaev A."/>
            <person name="Soop K."/>
            <person name="Spirin V."/>
            <person name="Szebenyi C."/>
            <person name="Tomsovsky M."/>
            <person name="Tulloss R.E."/>
            <person name="Uehling J."/>
            <person name="Grigoriev I.V."/>
            <person name="Vagvolgyi C."/>
            <person name="Papp T."/>
            <person name="Martin F.M."/>
            <person name="Miettinen O."/>
            <person name="Hibbett D.S."/>
            <person name="Nagy L.G."/>
        </authorList>
    </citation>
    <scope>NUCLEOTIDE SEQUENCE [LARGE SCALE GENOMIC DNA]</scope>
    <source>
        <strain evidence="18 19">CBS 309.79</strain>
    </source>
</reference>
<dbReference type="InterPro" id="IPR024647">
    <property type="entry name" value="DNA_pol_a_cat_su_N"/>
</dbReference>
<evidence type="ECO:0000256" key="11">
    <source>
        <dbReference type="ARBA" id="ARBA00023242"/>
    </source>
</evidence>
<dbReference type="InterPro" id="IPR036397">
    <property type="entry name" value="RNaseH_sf"/>
</dbReference>
<evidence type="ECO:0000313" key="19">
    <source>
        <dbReference type="Proteomes" id="UP000305067"/>
    </source>
</evidence>
<dbReference type="GO" id="GO:0003688">
    <property type="term" value="F:DNA replication origin binding"/>
    <property type="evidence" value="ECO:0007669"/>
    <property type="project" value="TreeGrafter"/>
</dbReference>
<evidence type="ECO:0000256" key="13">
    <source>
        <dbReference type="SAM" id="MobiDB-lite"/>
    </source>
</evidence>
<dbReference type="SUPFAM" id="SSF56672">
    <property type="entry name" value="DNA/RNA polymerases"/>
    <property type="match status" value="1"/>
</dbReference>
<evidence type="ECO:0000256" key="3">
    <source>
        <dbReference type="ARBA" id="ARBA00022679"/>
    </source>
</evidence>
<feature type="compositionally biased region" description="Acidic residues" evidence="13">
    <location>
        <begin position="70"/>
        <end position="86"/>
    </location>
</feature>
<dbReference type="GO" id="GO:0006272">
    <property type="term" value="P:leading strand elongation"/>
    <property type="evidence" value="ECO:0007669"/>
    <property type="project" value="TreeGrafter"/>
</dbReference>
<dbReference type="GO" id="GO:0003887">
    <property type="term" value="F:DNA-directed DNA polymerase activity"/>
    <property type="evidence" value="ECO:0007669"/>
    <property type="project" value="UniProtKB-KW"/>
</dbReference>
<accession>A0A5C3QX40</accession>
<evidence type="ECO:0000256" key="12">
    <source>
        <dbReference type="RuleBase" id="RU000442"/>
    </source>
</evidence>
<proteinExistence type="inferred from homology"/>
<dbReference type="InterPro" id="IPR006172">
    <property type="entry name" value="DNA-dir_DNA_pol_B"/>
</dbReference>
<dbReference type="GO" id="GO:0005658">
    <property type="term" value="C:alpha DNA polymerase:primase complex"/>
    <property type="evidence" value="ECO:0007669"/>
    <property type="project" value="TreeGrafter"/>
</dbReference>
<evidence type="ECO:0000256" key="2">
    <source>
        <dbReference type="ARBA" id="ARBA00005755"/>
    </source>
</evidence>
<dbReference type="GO" id="GO:0006273">
    <property type="term" value="P:lagging strand elongation"/>
    <property type="evidence" value="ECO:0007669"/>
    <property type="project" value="TreeGrafter"/>
</dbReference>
<evidence type="ECO:0000256" key="8">
    <source>
        <dbReference type="ARBA" id="ARBA00022833"/>
    </source>
</evidence>
<feature type="region of interest" description="Disordered" evidence="13">
    <location>
        <begin position="147"/>
        <end position="197"/>
    </location>
</feature>
<evidence type="ECO:0000259" key="17">
    <source>
        <dbReference type="Pfam" id="PF12254"/>
    </source>
</evidence>
<keyword evidence="7" id="KW-0863">Zinc-finger</keyword>
<dbReference type="InterPro" id="IPR038256">
    <property type="entry name" value="Pol_alpha_znc_sf"/>
</dbReference>
<evidence type="ECO:0000313" key="18">
    <source>
        <dbReference type="EMBL" id="TFL05121.1"/>
    </source>
</evidence>
<dbReference type="Gene3D" id="3.30.70.2820">
    <property type="match status" value="1"/>
</dbReference>
<dbReference type="NCBIfam" id="TIGR00592">
    <property type="entry name" value="pol2"/>
    <property type="match status" value="1"/>
</dbReference>
<dbReference type="CDD" id="cd05776">
    <property type="entry name" value="DNA_polB_alpha_exo"/>
    <property type="match status" value="1"/>
</dbReference>
<dbReference type="GO" id="GO:0000166">
    <property type="term" value="F:nucleotide binding"/>
    <property type="evidence" value="ECO:0007669"/>
    <property type="project" value="InterPro"/>
</dbReference>
<dbReference type="Gene3D" id="1.10.3200.20">
    <property type="entry name" value="DNA Polymerase alpha, zinc finger"/>
    <property type="match status" value="1"/>
</dbReference>
<dbReference type="PRINTS" id="PR00106">
    <property type="entry name" value="DNAPOLB"/>
</dbReference>
<dbReference type="EC" id="2.7.7.7" evidence="12"/>
<dbReference type="STRING" id="1884261.A0A5C3QX40"/>
<keyword evidence="4 12" id="KW-0548">Nucleotidyltransferase</keyword>
<evidence type="ECO:0000259" key="15">
    <source>
        <dbReference type="Pfam" id="PF03104"/>
    </source>
</evidence>
<evidence type="ECO:0000256" key="7">
    <source>
        <dbReference type="ARBA" id="ARBA00022771"/>
    </source>
</evidence>
<dbReference type="InterPro" id="IPR012337">
    <property type="entry name" value="RNaseH-like_sf"/>
</dbReference>
<dbReference type="InterPro" id="IPR006134">
    <property type="entry name" value="DNA-dir_DNA_pol_B_multi_dom"/>
</dbReference>
<comment type="subcellular location">
    <subcellularLocation>
        <location evidence="1">Nucleus</location>
    </subcellularLocation>
</comment>
<dbReference type="SUPFAM" id="SSF53098">
    <property type="entry name" value="Ribonuclease H-like"/>
    <property type="match status" value="1"/>
</dbReference>
<dbReference type="FunFam" id="3.30.420.10:FF:000036">
    <property type="entry name" value="DNA polymerase"/>
    <property type="match status" value="1"/>
</dbReference>
<keyword evidence="5 12" id="KW-0235">DNA replication</keyword>
<dbReference type="EMBL" id="ML178817">
    <property type="protein sequence ID" value="TFL05121.1"/>
    <property type="molecule type" value="Genomic_DNA"/>
</dbReference>
<comment type="catalytic activity">
    <reaction evidence="12">
        <text>DNA(n) + a 2'-deoxyribonucleoside 5'-triphosphate = DNA(n+1) + diphosphate</text>
        <dbReference type="Rhea" id="RHEA:22508"/>
        <dbReference type="Rhea" id="RHEA-COMP:17339"/>
        <dbReference type="Rhea" id="RHEA-COMP:17340"/>
        <dbReference type="ChEBI" id="CHEBI:33019"/>
        <dbReference type="ChEBI" id="CHEBI:61560"/>
        <dbReference type="ChEBI" id="CHEBI:173112"/>
        <dbReference type="EC" id="2.7.7.7"/>
    </reaction>
</comment>
<evidence type="ECO:0000256" key="5">
    <source>
        <dbReference type="ARBA" id="ARBA00022705"/>
    </source>
</evidence>
<dbReference type="CDD" id="cd05532">
    <property type="entry name" value="POLBc_alpha"/>
    <property type="match status" value="1"/>
</dbReference>
<keyword evidence="11" id="KW-0539">Nucleus</keyword>
<dbReference type="InterPro" id="IPR006133">
    <property type="entry name" value="DNA-dir_DNA_pol_B_exonuc"/>
</dbReference>
<keyword evidence="19" id="KW-1185">Reference proteome</keyword>
<dbReference type="InterPro" id="IPR017964">
    <property type="entry name" value="DNA-dir_DNA_pol_B_CS"/>
</dbReference>
<dbReference type="Pfam" id="PF00136">
    <property type="entry name" value="DNA_pol_B"/>
    <property type="match status" value="1"/>
</dbReference>
<keyword evidence="8" id="KW-0862">Zinc</keyword>
<dbReference type="OrthoDB" id="6755010at2759"/>